<sequence>MSAIFHQVYLKIGNAQREGLLYCCMLRAIPELYSHETLPIIIAEAIVLEEPSATSKVDRRDVFVTRWPSAKKALNSSLESSGSLFVKFDKPPRYEKSYLANITC</sequence>
<gene>
    <name evidence="1" type="ORF">KIL84_009304</name>
</gene>
<dbReference type="EMBL" id="JAHDVG010000470">
    <property type="protein sequence ID" value="KAH1180468.1"/>
    <property type="molecule type" value="Genomic_DNA"/>
</dbReference>
<accession>A0A9D3XIF4</accession>
<dbReference type="Proteomes" id="UP000827986">
    <property type="component" value="Unassembled WGS sequence"/>
</dbReference>
<dbReference type="AlphaFoldDB" id="A0A9D3XIF4"/>
<name>A0A9D3XIF4_9SAUR</name>
<evidence type="ECO:0000313" key="2">
    <source>
        <dbReference type="Proteomes" id="UP000827986"/>
    </source>
</evidence>
<reference evidence="1" key="1">
    <citation type="submission" date="2021-09" db="EMBL/GenBank/DDBJ databases">
        <title>The genome of Mauremys mutica provides insights into the evolution of semi-aquatic lifestyle.</title>
        <authorList>
            <person name="Gong S."/>
            <person name="Gao Y."/>
        </authorList>
    </citation>
    <scope>NUCLEOTIDE SEQUENCE</scope>
    <source>
        <strain evidence="1">MM-2020</strain>
        <tissue evidence="1">Muscle</tissue>
    </source>
</reference>
<comment type="caution">
    <text evidence="1">The sequence shown here is derived from an EMBL/GenBank/DDBJ whole genome shotgun (WGS) entry which is preliminary data.</text>
</comment>
<proteinExistence type="predicted"/>
<protein>
    <submittedName>
        <fullName evidence="1">Uncharacterized protein</fullName>
    </submittedName>
</protein>
<organism evidence="1 2">
    <name type="scientific">Mauremys mutica</name>
    <name type="common">yellowpond turtle</name>
    <dbReference type="NCBI Taxonomy" id="74926"/>
    <lineage>
        <taxon>Eukaryota</taxon>
        <taxon>Metazoa</taxon>
        <taxon>Chordata</taxon>
        <taxon>Craniata</taxon>
        <taxon>Vertebrata</taxon>
        <taxon>Euteleostomi</taxon>
        <taxon>Archelosauria</taxon>
        <taxon>Testudinata</taxon>
        <taxon>Testudines</taxon>
        <taxon>Cryptodira</taxon>
        <taxon>Durocryptodira</taxon>
        <taxon>Testudinoidea</taxon>
        <taxon>Geoemydidae</taxon>
        <taxon>Geoemydinae</taxon>
        <taxon>Mauremys</taxon>
    </lineage>
</organism>
<evidence type="ECO:0000313" key="1">
    <source>
        <dbReference type="EMBL" id="KAH1180468.1"/>
    </source>
</evidence>
<keyword evidence="2" id="KW-1185">Reference proteome</keyword>